<keyword evidence="4" id="KW-1185">Reference proteome</keyword>
<proteinExistence type="predicted"/>
<dbReference type="InterPro" id="IPR021109">
    <property type="entry name" value="Peptidase_aspartic_dom_sf"/>
</dbReference>
<organism evidence="3 4">
    <name type="scientific">Babesia ovata</name>
    <dbReference type="NCBI Taxonomy" id="189622"/>
    <lineage>
        <taxon>Eukaryota</taxon>
        <taxon>Sar</taxon>
        <taxon>Alveolata</taxon>
        <taxon>Apicomplexa</taxon>
        <taxon>Aconoidasida</taxon>
        <taxon>Piroplasmida</taxon>
        <taxon>Babesiidae</taxon>
        <taxon>Babesia</taxon>
    </lineage>
</organism>
<dbReference type="VEuPathDB" id="PiroplasmaDB:BOVATA_023460"/>
<evidence type="ECO:0000313" key="3">
    <source>
        <dbReference type="EMBL" id="GBE60856.1"/>
    </source>
</evidence>
<comment type="caution">
    <text evidence="3">The sequence shown here is derived from an EMBL/GenBank/DDBJ whole genome shotgun (WGS) entry which is preliminary data.</text>
</comment>
<dbReference type="EMBL" id="BDSA01000002">
    <property type="protein sequence ID" value="GBE60856.1"/>
    <property type="molecule type" value="Genomic_DNA"/>
</dbReference>
<sequence>MRLRTAAMRWLLSVIVFSTWQCTVANTAGDGDVALDTEPSNDSLKLLYLPNLGYRIQLNVGAQALSLKLTSILEGIVLFEKGTDACALNASDSQCYDPKSSKTATWCNNDEVCVPGKNDFQCQEVKSHEYIATSTTTDFRAEGISHSMQTIEGFEKVSISNSELPEPVTFYRVPVKLAKKVISGSNLPLTADAGGFFGIAGASISCRQRSIWDELLVKHKGLYVLDLNGDHDGHNSGVSAESRIRLGTGSVNEDEVLWGEKRQVGGIFTDASIEFTAYEMSMCGVNLFGKTSGHWQVAIDVASQCLVLPRNFWLSLMAQLPMEDGCYDKKALKMCALRRGEATKLPAIEFKLHYQSNDQVIRIPLQNLLMDNGSSPLLCVVPDEDTPSPLIFTNHPSIKFGYKVMESLQAVVDTKGHRVGFVHKRPVETSNDICVPPVKCM</sequence>
<evidence type="ECO:0000313" key="4">
    <source>
        <dbReference type="Proteomes" id="UP000236319"/>
    </source>
</evidence>
<dbReference type="AlphaFoldDB" id="A0A2H6KCY6"/>
<evidence type="ECO:0000313" key="2">
    <source>
        <dbReference type="EMBL" id="GBE60853.1"/>
    </source>
</evidence>
<dbReference type="Gene3D" id="2.40.70.10">
    <property type="entry name" value="Acid Proteases"/>
    <property type="match status" value="1"/>
</dbReference>
<dbReference type="OrthoDB" id="441724at2759"/>
<dbReference type="EMBL" id="BDSA01000002">
    <property type="protein sequence ID" value="GBE60853.1"/>
    <property type="molecule type" value="Genomic_DNA"/>
</dbReference>
<evidence type="ECO:0000256" key="1">
    <source>
        <dbReference type="SAM" id="SignalP"/>
    </source>
</evidence>
<name>A0A2H6KCY6_9APIC</name>
<feature type="signal peptide" evidence="1">
    <location>
        <begin position="1"/>
        <end position="25"/>
    </location>
</feature>
<reference evidence="3 4" key="1">
    <citation type="journal article" date="2017" name="BMC Genomics">
        <title>Whole-genome assembly of Babesia ovata and comparative genomics between closely related pathogens.</title>
        <authorList>
            <person name="Yamagishi J."/>
            <person name="Asada M."/>
            <person name="Hakimi H."/>
            <person name="Tanaka T.Q."/>
            <person name="Sugimoto C."/>
            <person name="Kawazu S."/>
        </authorList>
    </citation>
    <scope>NUCLEOTIDE SEQUENCE [LARGE SCALE GENOMIC DNA]</scope>
    <source>
        <strain evidence="3 4">Miyake</strain>
    </source>
</reference>
<gene>
    <name evidence="2" type="ORF">BOVATA_023460</name>
    <name evidence="3" type="ORF">BOVATA_023490</name>
</gene>
<feature type="chain" id="PRO_5015080887" evidence="1">
    <location>
        <begin position="26"/>
        <end position="441"/>
    </location>
</feature>
<dbReference type="VEuPathDB" id="PiroplasmaDB:BOVATA_023490"/>
<accession>A0A2H6KCY6</accession>
<keyword evidence="1" id="KW-0732">Signal</keyword>
<protein>
    <submittedName>
        <fullName evidence="3">Erythrocyte membrane-associated antigen</fullName>
    </submittedName>
</protein>
<dbReference type="SUPFAM" id="SSF50630">
    <property type="entry name" value="Acid proteases"/>
    <property type="match status" value="1"/>
</dbReference>
<dbReference type="Proteomes" id="UP000236319">
    <property type="component" value="Unassembled WGS sequence"/>
</dbReference>
<dbReference type="GeneID" id="39874623"/>
<dbReference type="RefSeq" id="XP_028867096.1">
    <property type="nucleotide sequence ID" value="XM_029011263.1"/>
</dbReference>